<keyword evidence="2" id="KW-1185">Reference proteome</keyword>
<dbReference type="RefSeq" id="WP_167051991.1">
    <property type="nucleotide sequence ID" value="NZ_JAAOZR010000001.1"/>
</dbReference>
<dbReference type="InterPro" id="IPR008930">
    <property type="entry name" value="Terpenoid_cyclase/PrenylTrfase"/>
</dbReference>
<sequence>MDFIYKQLVERNDDLAAAAQGKQVLDPASKYYGGVIDETGIARASHHSTPVYIAAWSAALVNPDSRYYHSESIAASLDLAADFMLNRQHADGTISLGSTNYNSPPDTGFVVGGVTQIYQLLARHDWAGVKYSAAKLKLFLERTIPAMLTGGCHTPNHRWVITAALAQLHDIFKKPELLARADEWLAEGLDITADGEWTERSNGIYNAVSNIALYHTARVWNRPELLESVRRNLRMMVYLVHPSGEVVTDYSGRQDFGQTYDMATYYTIYRLMAAHDQDPVFAAMCDYAGTFIKHPDGVNNNALLHVLLYPEVEEAIRDLERAKLPDHYACILNHHHPMNEHLSLIEAVGHHLKIQHSSMHLAFGAPVVRIREMDKSVTIMPQTPSFFSLRHGKARLLGIKLSTSFTPGIVKFDQLNVEDGVYRLSATMEKGYNGPIPQQYLPLSAKGSVSPWYLLPHQVRPMTHLQTHELQVEIKQEASDWTIRIHSDEREDVFTQLTFILGNEGVVDGGDLQNAGEGKYFLKNGAVTYSVDDDRIEISSGAFEHLLPILREDQHPAGCQYVHVNLVTPFDRTFTVRLL</sequence>
<protein>
    <recommendedName>
        <fullName evidence="3">Alginate lyase domain-containing protein</fullName>
    </recommendedName>
</protein>
<reference evidence="1 2" key="1">
    <citation type="submission" date="2021-03" db="EMBL/GenBank/DDBJ databases">
        <title>Genomic Encyclopedia of Type Strains, Phase IV (KMG-IV): sequencing the most valuable type-strain genomes for metagenomic binning, comparative biology and taxonomic classification.</title>
        <authorList>
            <person name="Goeker M."/>
        </authorList>
    </citation>
    <scope>NUCLEOTIDE SEQUENCE [LARGE SCALE GENOMIC DNA]</scope>
    <source>
        <strain evidence="1 2">DSM 24950</strain>
    </source>
</reference>
<evidence type="ECO:0008006" key="3">
    <source>
        <dbReference type="Google" id="ProtNLM"/>
    </source>
</evidence>
<dbReference type="Proteomes" id="UP001519344">
    <property type="component" value="Unassembled WGS sequence"/>
</dbReference>
<evidence type="ECO:0000313" key="1">
    <source>
        <dbReference type="EMBL" id="MBP1967027.1"/>
    </source>
</evidence>
<accession>A0ABS4I7W8</accession>
<dbReference type="SUPFAM" id="SSF48239">
    <property type="entry name" value="Terpenoid cyclases/Protein prenyltransferases"/>
    <property type="match status" value="1"/>
</dbReference>
<name>A0ABS4I7W8_9BACL</name>
<organism evidence="1 2">
    <name type="scientific">Paenibacillus aceris</name>
    <dbReference type="NCBI Taxonomy" id="869555"/>
    <lineage>
        <taxon>Bacteria</taxon>
        <taxon>Bacillati</taxon>
        <taxon>Bacillota</taxon>
        <taxon>Bacilli</taxon>
        <taxon>Bacillales</taxon>
        <taxon>Paenibacillaceae</taxon>
        <taxon>Paenibacillus</taxon>
    </lineage>
</organism>
<evidence type="ECO:0000313" key="2">
    <source>
        <dbReference type="Proteomes" id="UP001519344"/>
    </source>
</evidence>
<comment type="caution">
    <text evidence="1">The sequence shown here is derived from an EMBL/GenBank/DDBJ whole genome shotgun (WGS) entry which is preliminary data.</text>
</comment>
<dbReference type="EMBL" id="JAGGKV010000028">
    <property type="protein sequence ID" value="MBP1967027.1"/>
    <property type="molecule type" value="Genomic_DNA"/>
</dbReference>
<proteinExistence type="predicted"/>
<gene>
    <name evidence="1" type="ORF">J2Z65_006291</name>
</gene>